<name>A0ABV1KUS1_9BACL</name>
<evidence type="ECO:0000256" key="1">
    <source>
        <dbReference type="SAM" id="MobiDB-lite"/>
    </source>
</evidence>
<evidence type="ECO:0000313" key="4">
    <source>
        <dbReference type="Proteomes" id="UP001493487"/>
    </source>
</evidence>
<proteinExistence type="predicted"/>
<feature type="region of interest" description="Disordered" evidence="1">
    <location>
        <begin position="47"/>
        <end position="77"/>
    </location>
</feature>
<dbReference type="EMBL" id="JASKHM010000008">
    <property type="protein sequence ID" value="MEQ4483789.1"/>
    <property type="molecule type" value="Genomic_DNA"/>
</dbReference>
<accession>A0ABV1KUS1</accession>
<keyword evidence="2" id="KW-0472">Membrane</keyword>
<keyword evidence="2" id="KW-1133">Transmembrane helix</keyword>
<keyword evidence="4" id="KW-1185">Reference proteome</keyword>
<evidence type="ECO:0000313" key="3">
    <source>
        <dbReference type="EMBL" id="MEQ4483789.1"/>
    </source>
</evidence>
<protein>
    <submittedName>
        <fullName evidence="3">Uncharacterized protein</fullName>
    </submittedName>
</protein>
<dbReference type="Proteomes" id="UP001493487">
    <property type="component" value="Unassembled WGS sequence"/>
</dbReference>
<gene>
    <name evidence="3" type="ORF">QJS35_15445</name>
</gene>
<dbReference type="RefSeq" id="WP_232186045.1">
    <property type="nucleotide sequence ID" value="NZ_JAIOAP010000007.1"/>
</dbReference>
<sequence length="77" mass="8624">MAKKRGFKRLIYLGAPLLLLLLIGVTISVYFWQMRLQKPTEINMAHHQHSSDAVSEAGMHDHSSTSVSCETIVAKET</sequence>
<evidence type="ECO:0000256" key="2">
    <source>
        <dbReference type="SAM" id="Phobius"/>
    </source>
</evidence>
<feature type="transmembrane region" description="Helical" evidence="2">
    <location>
        <begin position="12"/>
        <end position="32"/>
    </location>
</feature>
<organism evidence="3 4">
    <name type="scientific">Cohnella silvisoli</name>
    <dbReference type="NCBI Taxonomy" id="2873699"/>
    <lineage>
        <taxon>Bacteria</taxon>
        <taxon>Bacillati</taxon>
        <taxon>Bacillota</taxon>
        <taxon>Bacilli</taxon>
        <taxon>Bacillales</taxon>
        <taxon>Paenibacillaceae</taxon>
        <taxon>Cohnella</taxon>
    </lineage>
</organism>
<reference evidence="3 4" key="1">
    <citation type="journal article" date="2023" name="Genome Announc.">
        <title>Pan-Genome Analyses of the Genus Cohnella and Proposal of the Novel Species Cohnella silvisoli sp. nov., Isolated from Forest Soil.</title>
        <authorList>
            <person name="Wang C."/>
            <person name="Mao L."/>
            <person name="Bao G."/>
            <person name="Zhu H."/>
        </authorList>
    </citation>
    <scope>NUCLEOTIDE SEQUENCE [LARGE SCALE GENOMIC DNA]</scope>
    <source>
        <strain evidence="3 4">NL03-T5-1</strain>
    </source>
</reference>
<comment type="caution">
    <text evidence="3">The sequence shown here is derived from an EMBL/GenBank/DDBJ whole genome shotgun (WGS) entry which is preliminary data.</text>
</comment>
<keyword evidence="2" id="KW-0812">Transmembrane</keyword>